<dbReference type="EMBL" id="KP696448">
    <property type="protein sequence ID" value="AKC02693.1"/>
    <property type="molecule type" value="Genomic_DNA"/>
</dbReference>
<reference evidence="1 2" key="1">
    <citation type="journal article" date="2015" name="Genome Announc.">
        <title>Complete Genome Sequence of Bacillus megaterium Siphophage Stills.</title>
        <authorList>
            <person name="Lee S.S."/>
            <person name="Kongari R.R."/>
            <person name="Hernandez A.C."/>
            <person name="Kuty Everett G.F."/>
        </authorList>
    </citation>
    <scope>NUCLEOTIDE SEQUENCE [LARGE SCALE GENOMIC DNA]</scope>
</reference>
<proteinExistence type="predicted"/>
<dbReference type="Proteomes" id="UP000033016">
    <property type="component" value="Segment"/>
</dbReference>
<organism evidence="1 2">
    <name type="scientific">Bacillus phage Stills</name>
    <dbReference type="NCBI Taxonomy" id="1610833"/>
    <lineage>
        <taxon>Viruses</taxon>
        <taxon>Duplodnaviria</taxon>
        <taxon>Heunggongvirae</taxon>
        <taxon>Uroviricota</taxon>
        <taxon>Caudoviricetes</taxon>
        <taxon>Slashvirus</taxon>
        <taxon>Slashvirus stills</taxon>
    </lineage>
</organism>
<name>A0A0E3XAN4_9CAUD</name>
<accession>A0A0E3XAN4</accession>
<protein>
    <submittedName>
        <fullName evidence="1">Uncharacterized protein</fullName>
    </submittedName>
</protein>
<evidence type="ECO:0000313" key="2">
    <source>
        <dbReference type="Proteomes" id="UP000033016"/>
    </source>
</evidence>
<sequence length="51" mass="5963">MMYDMIAFKRGYLNGLLAVTTVQNPFDLYTAFMNGFYVAANNYYFEVQESE</sequence>
<dbReference type="OrthoDB" id="25842at10239"/>
<gene>
    <name evidence="1" type="ORF">CPT_Stills65</name>
</gene>
<dbReference type="RefSeq" id="YP_009196950.1">
    <property type="nucleotide sequence ID" value="NC_028777.1"/>
</dbReference>
<dbReference type="KEGG" id="vg:26661045"/>
<evidence type="ECO:0000313" key="1">
    <source>
        <dbReference type="EMBL" id="AKC02693.1"/>
    </source>
</evidence>
<dbReference type="GeneID" id="26661045"/>
<keyword evidence="2" id="KW-1185">Reference proteome</keyword>
<reference evidence="2" key="2">
    <citation type="submission" date="2015-01" db="EMBL/GenBank/DDBJ databases">
        <title>Complete Genome of Bacillus megaterium Siphophage Stills.</title>
        <authorList>
            <person name="Lee S.S."/>
            <person name="Kongari R.R."/>
            <person name="Hernandez A.C."/>
            <person name="Everett G.F.K."/>
        </authorList>
    </citation>
    <scope>NUCLEOTIDE SEQUENCE [LARGE SCALE GENOMIC DNA]</scope>
</reference>